<dbReference type="AlphaFoldDB" id="A0A068QQV0"/>
<dbReference type="Proteomes" id="UP000324170">
    <property type="component" value="Unassembled WGS sequence"/>
</dbReference>
<evidence type="ECO:0000313" key="3">
    <source>
        <dbReference type="Proteomes" id="UP000032721"/>
    </source>
</evidence>
<dbReference type="Proteomes" id="UP000032721">
    <property type="component" value="Chromosome"/>
</dbReference>
<sequence>MNECMTQTEIGHPNINEFFHFDQRYLRNPNYNIGKGLCFGISFCLLSHLIFKRHSDILCPEMSFNFARIYIDKLRHSFSHDDKSMYQYIIKKQQRESQDDYLRLSENVSINEQNGYGILSMVRIDNDNNRSSHPGYHYNSYKSQSNHVGVIVWDSSKLFIFEPNCGGLLYHSICGALNKEMFPQLVDSLIDNMYRRASRDGHSRIKEIHRPNNLRHYLTNVAVKTGLY</sequence>
<evidence type="ECO:0000313" key="2">
    <source>
        <dbReference type="EMBL" id="TYO94418.1"/>
    </source>
</evidence>
<protein>
    <submittedName>
        <fullName evidence="1">Uncharacterized protein</fullName>
    </submittedName>
</protein>
<proteinExistence type="predicted"/>
<dbReference type="EMBL" id="VNHN01000121">
    <property type="protein sequence ID" value="TYO94418.1"/>
    <property type="molecule type" value="Genomic_DNA"/>
</dbReference>
<evidence type="ECO:0000313" key="1">
    <source>
        <dbReference type="EMBL" id="CDG17417.1"/>
    </source>
</evidence>
<keyword evidence="4" id="KW-1185">Reference proteome</keyword>
<evidence type="ECO:0000313" key="4">
    <source>
        <dbReference type="Proteomes" id="UP000324170"/>
    </source>
</evidence>
<reference evidence="1 3" key="1">
    <citation type="submission" date="2013-07" db="EMBL/GenBank/DDBJ databases">
        <authorList>
            <person name="Genoscope - CEA"/>
        </authorList>
    </citation>
    <scope>NUCLEOTIDE SEQUENCE [LARGE SCALE GENOMIC DNA]</scope>
    <source>
        <strain evidence="1">FRM16</strain>
        <strain evidence="3">FRM16 / DSM 17909</strain>
    </source>
</reference>
<accession>A0A068QQV0</accession>
<dbReference type="HOGENOM" id="CLU_1214393_0_0_6"/>
<organism evidence="1 3">
    <name type="scientific">Xenorhabdus doucetiae</name>
    <dbReference type="NCBI Taxonomy" id="351671"/>
    <lineage>
        <taxon>Bacteria</taxon>
        <taxon>Pseudomonadati</taxon>
        <taxon>Pseudomonadota</taxon>
        <taxon>Gammaproteobacteria</taxon>
        <taxon>Enterobacterales</taxon>
        <taxon>Morganellaceae</taxon>
        <taxon>Xenorhabdus</taxon>
    </lineage>
</organism>
<dbReference type="EMBL" id="FO704550">
    <property type="protein sequence ID" value="CDG17417.1"/>
    <property type="molecule type" value="Genomic_DNA"/>
</dbReference>
<name>A0A068QQV0_9GAMM</name>
<dbReference type="KEGG" id="xdo:XDD1_1718"/>
<gene>
    <name evidence="2" type="ORF">LY16_03640</name>
    <name evidence="1" type="ORF">XDD1_1718</name>
</gene>
<reference evidence="2 4" key="2">
    <citation type="submission" date="2019-07" db="EMBL/GenBank/DDBJ databases">
        <title>Genomic Encyclopedia of Type Strains, Phase I: the one thousand microbial genomes (KMG-I) project.</title>
        <authorList>
            <person name="Kyrpides N."/>
        </authorList>
    </citation>
    <scope>NUCLEOTIDE SEQUENCE [LARGE SCALE GENOMIC DNA]</scope>
    <source>
        <strain evidence="2 4">DSM 17909</strain>
    </source>
</reference>